<accession>A0A2R7Y7Z4</accession>
<dbReference type="EMBL" id="NBVN01000002">
    <property type="protein sequence ID" value="PUA33660.1"/>
    <property type="molecule type" value="Genomic_DNA"/>
</dbReference>
<sequence>MKLKDKVAIITGAAEGIGKAIAIEFVKEGAKVVVADVNLELAEKTVEELKSLGGEAIAVKVDVTNPDEVNAMVSKTLERFGRIDILVNNAGISIQKPLLEMALEDWRRVIDINLTGVFLCTQAVARVMVQQGRGVIVNMASSLGFVAIPRRAAYSASKAGVIGLTRELAVELAPYGIRVVGVAPGWIATQRVLNLAKKGVVNEEAIKMMTPMGRLGTPEEVAKVIAFLSSDEASFITGDTILIDGGYVSYGGPI</sequence>
<dbReference type="PRINTS" id="PR00081">
    <property type="entry name" value="GDHRDH"/>
</dbReference>
<comment type="caution">
    <text evidence="3">The sequence shown here is derived from an EMBL/GenBank/DDBJ whole genome shotgun (WGS) entry which is preliminary data.</text>
</comment>
<dbReference type="PRINTS" id="PR00080">
    <property type="entry name" value="SDRFAMILY"/>
</dbReference>
<comment type="similarity">
    <text evidence="1">Belongs to the short-chain dehydrogenases/reductases (SDR) family.</text>
</comment>
<gene>
    <name evidence="3" type="ORF">B7O98_04410</name>
</gene>
<dbReference type="PROSITE" id="PS00061">
    <property type="entry name" value="ADH_SHORT"/>
    <property type="match status" value="1"/>
</dbReference>
<dbReference type="SUPFAM" id="SSF51735">
    <property type="entry name" value="NAD(P)-binding Rossmann-fold domains"/>
    <property type="match status" value="1"/>
</dbReference>
<dbReference type="InterPro" id="IPR002347">
    <property type="entry name" value="SDR_fam"/>
</dbReference>
<dbReference type="Pfam" id="PF13561">
    <property type="entry name" value="adh_short_C2"/>
    <property type="match status" value="1"/>
</dbReference>
<organism evidence="3 4">
    <name type="scientific">Zestosphaera tikiterensis</name>
    <dbReference type="NCBI Taxonomy" id="1973259"/>
    <lineage>
        <taxon>Archaea</taxon>
        <taxon>Thermoproteota</taxon>
        <taxon>Thermoprotei</taxon>
        <taxon>Desulfurococcales</taxon>
        <taxon>Desulfurococcaceae</taxon>
        <taxon>Zestosphaera</taxon>
    </lineage>
</organism>
<reference evidence="3 4" key="1">
    <citation type="journal article" date="2018" name="Syst. Appl. Microbiol.">
        <title>A new symbiotic nanoarchaeote (Candidatus Nanoclepta minutus) and its host (Zestosphaera tikiterensis gen. nov., sp. nov.) from a New Zealand hot spring.</title>
        <authorList>
            <person name="St John E."/>
            <person name="Liu Y."/>
            <person name="Podar M."/>
            <person name="Stott M.B."/>
            <person name="Meneghin J."/>
            <person name="Chen Z."/>
            <person name="Lagutin K."/>
            <person name="Mitchell K."/>
            <person name="Reysenbach A.L."/>
        </authorList>
    </citation>
    <scope>NUCLEOTIDE SEQUENCE [LARGE SCALE GENOMIC DNA]</scope>
    <source>
        <strain evidence="3">NZ3</strain>
    </source>
</reference>
<proteinExistence type="inferred from homology"/>
<evidence type="ECO:0000313" key="4">
    <source>
        <dbReference type="Proteomes" id="UP000244093"/>
    </source>
</evidence>
<dbReference type="InterPro" id="IPR036291">
    <property type="entry name" value="NAD(P)-bd_dom_sf"/>
</dbReference>
<dbReference type="PANTHER" id="PTHR42879:SF2">
    <property type="entry name" value="3-OXOACYL-[ACYL-CARRIER-PROTEIN] REDUCTASE FABG"/>
    <property type="match status" value="1"/>
</dbReference>
<dbReference type="NCBIfam" id="NF005559">
    <property type="entry name" value="PRK07231.1"/>
    <property type="match status" value="1"/>
</dbReference>
<dbReference type="Gene3D" id="3.40.50.720">
    <property type="entry name" value="NAD(P)-binding Rossmann-like Domain"/>
    <property type="match status" value="1"/>
</dbReference>
<evidence type="ECO:0000259" key="2">
    <source>
        <dbReference type="SMART" id="SM00822"/>
    </source>
</evidence>
<dbReference type="Proteomes" id="UP000244093">
    <property type="component" value="Unassembled WGS sequence"/>
</dbReference>
<evidence type="ECO:0000256" key="1">
    <source>
        <dbReference type="ARBA" id="ARBA00006484"/>
    </source>
</evidence>
<dbReference type="PANTHER" id="PTHR42879">
    <property type="entry name" value="3-OXOACYL-(ACYL-CARRIER-PROTEIN) REDUCTASE"/>
    <property type="match status" value="1"/>
</dbReference>
<dbReference type="NCBIfam" id="NF009466">
    <property type="entry name" value="PRK12826.1-2"/>
    <property type="match status" value="1"/>
</dbReference>
<feature type="domain" description="Ketoreductase" evidence="2">
    <location>
        <begin position="6"/>
        <end position="189"/>
    </location>
</feature>
<dbReference type="InterPro" id="IPR020904">
    <property type="entry name" value="Sc_DH/Rdtase_CS"/>
</dbReference>
<dbReference type="SMART" id="SM00822">
    <property type="entry name" value="PKS_KR"/>
    <property type="match status" value="1"/>
</dbReference>
<evidence type="ECO:0000313" key="3">
    <source>
        <dbReference type="EMBL" id="PUA33660.1"/>
    </source>
</evidence>
<dbReference type="AlphaFoldDB" id="A0A2R7Y7Z4"/>
<dbReference type="InterPro" id="IPR050259">
    <property type="entry name" value="SDR"/>
</dbReference>
<dbReference type="InterPro" id="IPR057326">
    <property type="entry name" value="KR_dom"/>
</dbReference>
<name>A0A2R7Y7Z4_9CREN</name>
<protein>
    <recommendedName>
        <fullName evidence="2">Ketoreductase domain-containing protein</fullName>
    </recommendedName>
</protein>
<dbReference type="FunFam" id="3.40.50.720:FF:000084">
    <property type="entry name" value="Short-chain dehydrogenase reductase"/>
    <property type="match status" value="1"/>
</dbReference>
<dbReference type="GO" id="GO:0032787">
    <property type="term" value="P:monocarboxylic acid metabolic process"/>
    <property type="evidence" value="ECO:0007669"/>
    <property type="project" value="UniProtKB-ARBA"/>
</dbReference>